<sequence>MIKMNYFLCITTEENAKIVMDKQIWGVSKKYQNAISKVNPGDHLIIYEMGKGGKEPKPQYIKGIYEAVSEVKEDNKKLFESYSPNETYPLRLKLKEVKLFKEPILFKSLVPEMDFIKNKTHWSGSLRRAMAQISESDYKKIVNFK</sequence>
<dbReference type="EMBL" id="AP011528">
    <property type="protein sequence ID" value="BAP62894.1"/>
    <property type="molecule type" value="Genomic_DNA"/>
</dbReference>
<organism evidence="2 3">
    <name type="scientific">Methanococcus maripaludis OS7</name>
    <dbReference type="NCBI Taxonomy" id="637915"/>
    <lineage>
        <taxon>Archaea</taxon>
        <taxon>Methanobacteriati</taxon>
        <taxon>Methanobacteriota</taxon>
        <taxon>Methanomada group</taxon>
        <taxon>Methanococci</taxon>
        <taxon>Methanococcales</taxon>
        <taxon>Methanococcaceae</taxon>
        <taxon>Methanococcus</taxon>
    </lineage>
</organism>
<dbReference type="PANTHER" id="PTHR39661:SF1">
    <property type="entry name" value="UPF0310 PROTEIN MJECL36"/>
    <property type="match status" value="1"/>
</dbReference>
<dbReference type="InterPro" id="IPR015947">
    <property type="entry name" value="PUA-like_sf"/>
</dbReference>
<reference evidence="2 3" key="1">
    <citation type="submission" date="2009-06" db="EMBL/GenBank/DDBJ databases">
        <title>Molecular Evidence for Microbiologically Influenced Corrosion from genome of Methanogen.</title>
        <authorList>
            <person name="Ito N."/>
            <person name="Tsurumaru H."/>
            <person name="Shimizu A."/>
            <person name="Harada T."/>
            <person name="Hosoyama A."/>
            <person name="Horikawa H."/>
            <person name="Wakai S."/>
            <person name="Sasaki K."/>
            <person name="Nishijima K."/>
            <person name="Ataku H."/>
            <person name="Yamazaki J."/>
            <person name="Mise M."/>
            <person name="Yamazaki S."/>
            <person name="Tanikawa S."/>
            <person name="Harayama S."/>
            <person name="Fujita N."/>
        </authorList>
    </citation>
    <scope>NUCLEOTIDE SEQUENCE [LARGE SCALE GENOMIC DNA]</scope>
    <source>
        <strain evidence="3">OS7 ( NBRC 103642)</strain>
    </source>
</reference>
<dbReference type="CDD" id="cd21132">
    <property type="entry name" value="EVE-like"/>
    <property type="match status" value="1"/>
</dbReference>
<dbReference type="KEGG" id="mmao:MMOS7_08080"/>
<evidence type="ECO:0000313" key="2">
    <source>
        <dbReference type="EMBL" id="BAP62894.1"/>
    </source>
</evidence>
<evidence type="ECO:0000313" key="3">
    <source>
        <dbReference type="Proteomes" id="UP000263689"/>
    </source>
</evidence>
<dbReference type="Pfam" id="PF01878">
    <property type="entry name" value="EVE"/>
    <property type="match status" value="1"/>
</dbReference>
<dbReference type="Proteomes" id="UP000263689">
    <property type="component" value="Chromosome"/>
</dbReference>
<dbReference type="NCBIfam" id="NF002008">
    <property type="entry name" value="PRK00809.1"/>
    <property type="match status" value="1"/>
</dbReference>
<feature type="domain" description="EVE" evidence="1">
    <location>
        <begin position="5"/>
        <end position="143"/>
    </location>
</feature>
<name>A0A2Z5PPF7_METMI</name>
<dbReference type="InterPro" id="IPR002740">
    <property type="entry name" value="EVE_domain"/>
</dbReference>
<dbReference type="Gene3D" id="3.10.590.10">
    <property type="entry name" value="ph1033 like domains"/>
    <property type="match status" value="1"/>
</dbReference>
<proteinExistence type="predicted"/>
<gene>
    <name evidence="2" type="ORF">MMOS7_08080</name>
</gene>
<dbReference type="AlphaFoldDB" id="A0A2Z5PPF7"/>
<dbReference type="SUPFAM" id="SSF88697">
    <property type="entry name" value="PUA domain-like"/>
    <property type="match status" value="1"/>
</dbReference>
<dbReference type="PANTHER" id="PTHR39661">
    <property type="entry name" value="UPF0310 PROTEIN MJECL36"/>
    <property type="match status" value="1"/>
</dbReference>
<evidence type="ECO:0000259" key="1">
    <source>
        <dbReference type="Pfam" id="PF01878"/>
    </source>
</evidence>
<protein>
    <recommendedName>
        <fullName evidence="1">EVE domain-containing protein</fullName>
    </recommendedName>
</protein>
<accession>A0A2Z5PPF7</accession>